<dbReference type="Pfam" id="PF00196">
    <property type="entry name" value="GerE"/>
    <property type="match status" value="1"/>
</dbReference>
<dbReference type="CDD" id="cd06170">
    <property type="entry name" value="LuxR_C_like"/>
    <property type="match status" value="1"/>
</dbReference>
<reference evidence="5" key="1">
    <citation type="submission" date="2018-06" db="EMBL/GenBank/DDBJ databases">
        <authorList>
            <person name="Zhirakovskaya E."/>
        </authorList>
    </citation>
    <scope>NUCLEOTIDE SEQUENCE</scope>
</reference>
<dbReference type="InterPro" id="IPR011006">
    <property type="entry name" value="CheY-like_superfamily"/>
</dbReference>
<dbReference type="GO" id="GO:0006355">
    <property type="term" value="P:regulation of DNA-templated transcription"/>
    <property type="evidence" value="ECO:0007669"/>
    <property type="project" value="InterPro"/>
</dbReference>
<evidence type="ECO:0000256" key="1">
    <source>
        <dbReference type="ARBA" id="ARBA00022553"/>
    </source>
</evidence>
<sequence length="212" mass="23362">MVKTAIVEDIKLIREGLTALINGTSDLICVGSYESCEKLLDELEQKQPDVILMDIKLNGMSGIKGIKAVKEINPNVNIIMLTVHEDNKNIFEAFMMGASGYLLKTTPPAQIIDSIIDAHNGDSPMNSSIANKVIDLLRLSQSQKNSDEKVTLSGREIQILSMISNGAGYKKISDELFISTHTVRYHIRNIYKKFQVGSQSEAVAIALRKGLI</sequence>
<dbReference type="SMART" id="SM00421">
    <property type="entry name" value="HTH_LUXR"/>
    <property type="match status" value="1"/>
</dbReference>
<dbReference type="InterPro" id="IPR000792">
    <property type="entry name" value="Tscrpt_reg_LuxR_C"/>
</dbReference>
<dbReference type="PANTHER" id="PTHR43214">
    <property type="entry name" value="TWO-COMPONENT RESPONSE REGULATOR"/>
    <property type="match status" value="1"/>
</dbReference>
<keyword evidence="1" id="KW-0597">Phosphoprotein</keyword>
<organism evidence="5">
    <name type="scientific">hydrothermal vent metagenome</name>
    <dbReference type="NCBI Taxonomy" id="652676"/>
    <lineage>
        <taxon>unclassified sequences</taxon>
        <taxon>metagenomes</taxon>
        <taxon>ecological metagenomes</taxon>
    </lineage>
</organism>
<name>A0A3B1BAG3_9ZZZZ</name>
<dbReference type="EMBL" id="UOGD01000013">
    <property type="protein sequence ID" value="VAX15286.1"/>
    <property type="molecule type" value="Genomic_DNA"/>
</dbReference>
<dbReference type="PROSITE" id="PS00622">
    <property type="entry name" value="HTH_LUXR_1"/>
    <property type="match status" value="1"/>
</dbReference>
<evidence type="ECO:0000313" key="5">
    <source>
        <dbReference type="EMBL" id="VAX15286.1"/>
    </source>
</evidence>
<dbReference type="PROSITE" id="PS50110">
    <property type="entry name" value="RESPONSE_REGULATORY"/>
    <property type="match status" value="1"/>
</dbReference>
<protein>
    <recommendedName>
        <fullName evidence="6">Two-component transcriptional response regulator, LuxR family</fullName>
    </recommendedName>
</protein>
<evidence type="ECO:0008006" key="6">
    <source>
        <dbReference type="Google" id="ProtNLM"/>
    </source>
</evidence>
<dbReference type="InterPro" id="IPR016032">
    <property type="entry name" value="Sig_transdc_resp-reg_C-effctor"/>
</dbReference>
<dbReference type="SMART" id="SM00448">
    <property type="entry name" value="REC"/>
    <property type="match status" value="1"/>
</dbReference>
<dbReference type="PROSITE" id="PS50043">
    <property type="entry name" value="HTH_LUXR_2"/>
    <property type="match status" value="1"/>
</dbReference>
<dbReference type="InterPro" id="IPR001789">
    <property type="entry name" value="Sig_transdc_resp-reg_receiver"/>
</dbReference>
<evidence type="ECO:0000259" key="3">
    <source>
        <dbReference type="PROSITE" id="PS50043"/>
    </source>
</evidence>
<dbReference type="GO" id="GO:0003677">
    <property type="term" value="F:DNA binding"/>
    <property type="evidence" value="ECO:0007669"/>
    <property type="project" value="UniProtKB-KW"/>
</dbReference>
<dbReference type="SUPFAM" id="SSF46894">
    <property type="entry name" value="C-terminal effector domain of the bipartite response regulators"/>
    <property type="match status" value="1"/>
</dbReference>
<keyword evidence="2" id="KW-0238">DNA-binding</keyword>
<dbReference type="InterPro" id="IPR058245">
    <property type="entry name" value="NreC/VraR/RcsB-like_REC"/>
</dbReference>
<proteinExistence type="predicted"/>
<dbReference type="Gene3D" id="3.40.50.2300">
    <property type="match status" value="1"/>
</dbReference>
<dbReference type="CDD" id="cd17535">
    <property type="entry name" value="REC_NarL-like"/>
    <property type="match status" value="1"/>
</dbReference>
<evidence type="ECO:0000259" key="4">
    <source>
        <dbReference type="PROSITE" id="PS50110"/>
    </source>
</evidence>
<accession>A0A3B1BAG3</accession>
<feature type="domain" description="HTH luxR-type" evidence="3">
    <location>
        <begin position="145"/>
        <end position="210"/>
    </location>
</feature>
<dbReference type="AlphaFoldDB" id="A0A3B1BAG3"/>
<dbReference type="Pfam" id="PF00072">
    <property type="entry name" value="Response_reg"/>
    <property type="match status" value="1"/>
</dbReference>
<gene>
    <name evidence="5" type="ORF">MNBD_IGNAVI01-1682</name>
</gene>
<dbReference type="InterPro" id="IPR039420">
    <property type="entry name" value="WalR-like"/>
</dbReference>
<evidence type="ECO:0000256" key="2">
    <source>
        <dbReference type="ARBA" id="ARBA00023125"/>
    </source>
</evidence>
<dbReference type="PRINTS" id="PR00038">
    <property type="entry name" value="HTHLUXR"/>
</dbReference>
<dbReference type="GO" id="GO:0000160">
    <property type="term" value="P:phosphorelay signal transduction system"/>
    <property type="evidence" value="ECO:0007669"/>
    <property type="project" value="InterPro"/>
</dbReference>
<dbReference type="SUPFAM" id="SSF52172">
    <property type="entry name" value="CheY-like"/>
    <property type="match status" value="1"/>
</dbReference>
<feature type="domain" description="Response regulatory" evidence="4">
    <location>
        <begin position="3"/>
        <end position="119"/>
    </location>
</feature>